<proteinExistence type="predicted"/>
<evidence type="ECO:0000313" key="2">
    <source>
        <dbReference type="EMBL" id="ROS40758.1"/>
    </source>
</evidence>
<accession>A0A3N2GVU6</accession>
<organism evidence="2 3">
    <name type="scientific">Amycolatopsis thermoflava</name>
    <dbReference type="NCBI Taxonomy" id="84480"/>
    <lineage>
        <taxon>Bacteria</taxon>
        <taxon>Bacillati</taxon>
        <taxon>Actinomycetota</taxon>
        <taxon>Actinomycetes</taxon>
        <taxon>Pseudonocardiales</taxon>
        <taxon>Pseudonocardiaceae</taxon>
        <taxon>Amycolatopsis</taxon>
        <taxon>Amycolatopsis methanolica group</taxon>
    </lineage>
</organism>
<sequence>MTDDADVLRMQWLAELRAEKAASEEEAVAAQWRAEANRLRPQRRDSRRPTRQGSRAAGVERFESALAEFLGGAAVPGDVLRIAAENWVVLVGGRLDTAREWWASGISPFDDSVWELHLKGVRPDDLGRRWQGKSLLQQFRSGVPAERCAELALRLRLGGVPKSA</sequence>
<dbReference type="EMBL" id="RKHY01000001">
    <property type="protein sequence ID" value="ROS40758.1"/>
    <property type="molecule type" value="Genomic_DNA"/>
</dbReference>
<dbReference type="GeneID" id="301844478"/>
<evidence type="ECO:0000256" key="1">
    <source>
        <dbReference type="SAM" id="MobiDB-lite"/>
    </source>
</evidence>
<feature type="region of interest" description="Disordered" evidence="1">
    <location>
        <begin position="33"/>
        <end position="56"/>
    </location>
</feature>
<feature type="compositionally biased region" description="Basic and acidic residues" evidence="1">
    <location>
        <begin position="35"/>
        <end position="48"/>
    </location>
</feature>
<dbReference type="AlphaFoldDB" id="A0A3N2GVU6"/>
<dbReference type="Proteomes" id="UP000274843">
    <property type="component" value="Unassembled WGS sequence"/>
</dbReference>
<protein>
    <submittedName>
        <fullName evidence="2">Uncharacterized protein</fullName>
    </submittedName>
</protein>
<evidence type="ECO:0000313" key="3">
    <source>
        <dbReference type="Proteomes" id="UP000274843"/>
    </source>
</evidence>
<name>A0A3N2GVU6_9PSEU</name>
<dbReference type="RefSeq" id="WP_123684185.1">
    <property type="nucleotide sequence ID" value="NZ_RKHY01000001.1"/>
</dbReference>
<reference evidence="2 3" key="1">
    <citation type="submission" date="2018-11" db="EMBL/GenBank/DDBJ databases">
        <title>Sequencing the genomes of 1000 actinobacteria strains.</title>
        <authorList>
            <person name="Klenk H.-P."/>
        </authorList>
    </citation>
    <scope>NUCLEOTIDE SEQUENCE [LARGE SCALE GENOMIC DNA]</scope>
    <source>
        <strain evidence="2 3">DSM 44348</strain>
    </source>
</reference>
<comment type="caution">
    <text evidence="2">The sequence shown here is derived from an EMBL/GenBank/DDBJ whole genome shotgun (WGS) entry which is preliminary data.</text>
</comment>
<gene>
    <name evidence="2" type="ORF">EDD35_3099</name>
</gene>
<keyword evidence="3" id="KW-1185">Reference proteome</keyword>